<keyword evidence="2" id="KW-0269">Exonuclease</keyword>
<protein>
    <submittedName>
        <fullName evidence="2">Exonuclease SbcC</fullName>
    </submittedName>
</protein>
<gene>
    <name evidence="2" type="ORF">DCM90_01830</name>
</gene>
<evidence type="ECO:0000256" key="1">
    <source>
        <dbReference type="SAM" id="MobiDB-lite"/>
    </source>
</evidence>
<feature type="region of interest" description="Disordered" evidence="1">
    <location>
        <begin position="180"/>
        <end position="204"/>
    </location>
</feature>
<keyword evidence="2" id="KW-0378">Hydrolase</keyword>
<organism evidence="2 3">
    <name type="scientific">Levilactobacillus bambusae</name>
    <dbReference type="NCBI Taxonomy" id="2024736"/>
    <lineage>
        <taxon>Bacteria</taxon>
        <taxon>Bacillati</taxon>
        <taxon>Bacillota</taxon>
        <taxon>Bacilli</taxon>
        <taxon>Lactobacillales</taxon>
        <taxon>Lactobacillaceae</taxon>
        <taxon>Levilactobacillus</taxon>
    </lineage>
</organism>
<dbReference type="GO" id="GO:0004527">
    <property type="term" value="F:exonuclease activity"/>
    <property type="evidence" value="ECO:0007669"/>
    <property type="project" value="UniProtKB-KW"/>
</dbReference>
<dbReference type="AlphaFoldDB" id="A0A2V1N5P5"/>
<reference evidence="2 3" key="1">
    <citation type="journal article" date="2018" name="Int. J. Syst. Evol. Microbiol.">
        <title>Lactobacillus bambusae sp. nov., isolated from a traditional fermented Ma-bamboo shoots of Taiwan.</title>
        <authorList>
            <person name="Wang L.-T."/>
        </authorList>
    </citation>
    <scope>NUCLEOTIDE SEQUENCE [LARGE SCALE GENOMIC DNA]</scope>
    <source>
        <strain evidence="2 3">BS-W1</strain>
    </source>
</reference>
<comment type="caution">
    <text evidence="2">The sequence shown here is derived from an EMBL/GenBank/DDBJ whole genome shotgun (WGS) entry which is preliminary data.</text>
</comment>
<sequence>MENQENVHTTEPSDNNLNTVIANKLSYLQALQTAIQNQDDRKVYELLDQQRYDQEIRNNSEAQPTANAQLVADSHAELSHYLSEKLIDYLGHTYPFFYYDEFALGQFHIYFGNWWDRRLFGSLDVLNVAFNFDSDEFNKLQQTFELARSGKRLNSDKIDEISAESEQLQDLIDQQDERDAKKAALRSQMKENSQKSTMPWDSGKVKEERQQLIDQLSDLADEDERALNSNKTIKENDDRILALSKENTIMEYEKQSVEGTFGDFNKFQAHNQSLYVDYLNSLFGAGVKSND</sequence>
<keyword evidence="3" id="KW-1185">Reference proteome</keyword>
<dbReference type="Proteomes" id="UP000245080">
    <property type="component" value="Unassembled WGS sequence"/>
</dbReference>
<dbReference type="EMBL" id="QCXQ01000001">
    <property type="protein sequence ID" value="PWG00940.1"/>
    <property type="molecule type" value="Genomic_DNA"/>
</dbReference>
<evidence type="ECO:0000313" key="3">
    <source>
        <dbReference type="Proteomes" id="UP000245080"/>
    </source>
</evidence>
<evidence type="ECO:0000313" key="2">
    <source>
        <dbReference type="EMBL" id="PWG00940.1"/>
    </source>
</evidence>
<proteinExistence type="predicted"/>
<keyword evidence="2" id="KW-0540">Nuclease</keyword>
<feature type="compositionally biased region" description="Basic and acidic residues" evidence="1">
    <location>
        <begin position="180"/>
        <end position="193"/>
    </location>
</feature>
<accession>A0A2V1N5P5</accession>
<name>A0A2V1N5P5_9LACO</name>
<dbReference type="OrthoDB" id="2248290at2"/>
<dbReference type="RefSeq" id="WP_109249653.1">
    <property type="nucleotide sequence ID" value="NZ_QCXQ01000001.1"/>
</dbReference>